<dbReference type="AlphaFoldDB" id="K1T823"/>
<dbReference type="InterPro" id="IPR014867">
    <property type="entry name" value="Spore_coat_CotH_CotH2/3/7"/>
</dbReference>
<organism evidence="1">
    <name type="scientific">human gut metagenome</name>
    <dbReference type="NCBI Taxonomy" id="408170"/>
    <lineage>
        <taxon>unclassified sequences</taxon>
        <taxon>metagenomes</taxon>
        <taxon>organismal metagenomes</taxon>
    </lineage>
</organism>
<name>K1T823_9ZZZZ</name>
<feature type="non-terminal residue" evidence="1">
    <location>
        <position position="1"/>
    </location>
</feature>
<dbReference type="EMBL" id="AJWY01007554">
    <property type="protein sequence ID" value="EKC63664.1"/>
    <property type="molecule type" value="Genomic_DNA"/>
</dbReference>
<sequence length="201" mass="23418">NIYYNGEEYWFTGNQSGTHFTLKDSAADDLDEQDSATLKAWSGFETALDEFEDVLYASDKDWNIISSKIDVQSFADYYLISEWVENWDTFKSSTFCYRDGADDVLHMGPVWDYDSALNNEDESYGVSDPHADYAMNIQDQQRGEISLTWFTELMKCQQFREVVQERYQHTMRPLLENWSETATITAARWKTPPRWNLSAGI</sequence>
<reference evidence="1" key="1">
    <citation type="journal article" date="2013" name="Environ. Microbiol.">
        <title>Microbiota from the distal guts of lean and obese adolescents exhibit partial functional redundancy besides clear differences in community structure.</title>
        <authorList>
            <person name="Ferrer M."/>
            <person name="Ruiz A."/>
            <person name="Lanza F."/>
            <person name="Haange S.B."/>
            <person name="Oberbach A."/>
            <person name="Till H."/>
            <person name="Bargiela R."/>
            <person name="Campoy C."/>
            <person name="Segura M.T."/>
            <person name="Richter M."/>
            <person name="von Bergen M."/>
            <person name="Seifert J."/>
            <person name="Suarez A."/>
        </authorList>
    </citation>
    <scope>NUCLEOTIDE SEQUENCE</scope>
</reference>
<evidence type="ECO:0000313" key="1">
    <source>
        <dbReference type="EMBL" id="EKC63664.1"/>
    </source>
</evidence>
<protein>
    <submittedName>
        <fullName evidence="1">CotH protein</fullName>
    </submittedName>
</protein>
<comment type="caution">
    <text evidence="1">The sequence shown here is derived from an EMBL/GenBank/DDBJ whole genome shotgun (WGS) entry which is preliminary data.</text>
</comment>
<gene>
    <name evidence="1" type="ORF">LEA_11227</name>
</gene>
<proteinExistence type="predicted"/>
<dbReference type="Pfam" id="PF08757">
    <property type="entry name" value="CotH"/>
    <property type="match status" value="1"/>
</dbReference>
<accession>K1T823</accession>